<keyword evidence="2" id="KW-1133">Transmembrane helix</keyword>
<dbReference type="AlphaFoldDB" id="L9YXN4"/>
<evidence type="ECO:0000313" key="5">
    <source>
        <dbReference type="Proteomes" id="UP000011592"/>
    </source>
</evidence>
<dbReference type="Gene3D" id="3.40.50.880">
    <property type="match status" value="1"/>
</dbReference>
<evidence type="ECO:0000259" key="3">
    <source>
        <dbReference type="Pfam" id="PF14258"/>
    </source>
</evidence>
<organism evidence="4 5">
    <name type="scientific">Natrinema gari JCM 14663</name>
    <dbReference type="NCBI Taxonomy" id="1230459"/>
    <lineage>
        <taxon>Archaea</taxon>
        <taxon>Methanobacteriati</taxon>
        <taxon>Methanobacteriota</taxon>
        <taxon>Stenosarchaea group</taxon>
        <taxon>Halobacteria</taxon>
        <taxon>Halobacteriales</taxon>
        <taxon>Natrialbaceae</taxon>
        <taxon>Natrinema</taxon>
    </lineage>
</organism>
<proteinExistence type="predicted"/>
<reference evidence="4 5" key="1">
    <citation type="journal article" date="2014" name="PLoS Genet.">
        <title>Phylogenetically driven sequencing of extremely halophilic archaea reveals strategies for static and dynamic osmo-response.</title>
        <authorList>
            <person name="Becker E.A."/>
            <person name="Seitzer P.M."/>
            <person name="Tritt A."/>
            <person name="Larsen D."/>
            <person name="Krusor M."/>
            <person name="Yao A.I."/>
            <person name="Wu D."/>
            <person name="Madern D."/>
            <person name="Eisen J.A."/>
            <person name="Darling A.E."/>
            <person name="Facciotti M.T."/>
        </authorList>
    </citation>
    <scope>NUCLEOTIDE SEQUENCE [LARGE SCALE GENOMIC DNA]</scope>
    <source>
        <strain evidence="4 5">JCM 14663</strain>
    </source>
</reference>
<dbReference type="EMBL" id="AOIJ01000057">
    <property type="protein sequence ID" value="ELY78406.1"/>
    <property type="molecule type" value="Genomic_DNA"/>
</dbReference>
<keyword evidence="2" id="KW-0472">Membrane</keyword>
<feature type="transmembrane region" description="Helical" evidence="2">
    <location>
        <begin position="12"/>
        <end position="36"/>
    </location>
</feature>
<feature type="domain" description="DUF4350" evidence="3">
    <location>
        <begin position="38"/>
        <end position="250"/>
    </location>
</feature>
<evidence type="ECO:0000256" key="1">
    <source>
        <dbReference type="SAM" id="MobiDB-lite"/>
    </source>
</evidence>
<keyword evidence="5" id="KW-1185">Reference proteome</keyword>
<dbReference type="InterPro" id="IPR029062">
    <property type="entry name" value="Class_I_gatase-like"/>
</dbReference>
<dbReference type="PATRIC" id="fig|1230459.4.peg.2656"/>
<dbReference type="InterPro" id="IPR025646">
    <property type="entry name" value="DUF4350"/>
</dbReference>
<feature type="compositionally biased region" description="Basic and acidic residues" evidence="1">
    <location>
        <begin position="356"/>
        <end position="384"/>
    </location>
</feature>
<accession>L9YXN4</accession>
<protein>
    <recommendedName>
        <fullName evidence="3">DUF4350 domain-containing protein</fullName>
    </recommendedName>
</protein>
<dbReference type="RefSeq" id="WP_008456728.1">
    <property type="nucleotide sequence ID" value="NZ_AOIJ01000057.1"/>
</dbReference>
<dbReference type="Proteomes" id="UP000011592">
    <property type="component" value="Unassembled WGS sequence"/>
</dbReference>
<evidence type="ECO:0000313" key="4">
    <source>
        <dbReference type="EMBL" id="ELY78406.1"/>
    </source>
</evidence>
<name>L9YXN4_9EURY</name>
<dbReference type="Pfam" id="PF14258">
    <property type="entry name" value="DUF4350"/>
    <property type="match status" value="1"/>
</dbReference>
<dbReference type="SUPFAM" id="SSF52317">
    <property type="entry name" value="Class I glutamine amidotransferase-like"/>
    <property type="match status" value="1"/>
</dbReference>
<evidence type="ECO:0000256" key="2">
    <source>
        <dbReference type="SAM" id="Phobius"/>
    </source>
</evidence>
<feature type="region of interest" description="Disordered" evidence="1">
    <location>
        <begin position="320"/>
        <end position="384"/>
    </location>
</feature>
<sequence length="384" mass="40805">MVDDGELVWPRVLLFALTLVTVVALVIVAATSTAAFSPHNPTWDGTTDLRNEIAAEPGVESELVRESTRYGAFADTAAANGTVAFVVAPASSYTDAEAARIRTFVENGGTLVVLENAGENGNELLADVGATARADGRLLRDEYENDGGPAMPVATGVENHSLTDGVDRLTLNYATAIEPGAENTTVLATTSDLAYLTPEDDSLEPGDQLGTHPVATVEDVGRGRVVAVGDPSLVINAMLDRPDNGRFVRELYADSDRVLLDVSHAADLPPLAAAILTIRDARPLQVLLGVGGVVAIAVASGQRARSIGVHARQLLFGDRTRRADPGEGMGQPAQPSSSLPHPSDAERNAVVRRRRLEWGDNRVQRVRGDGNRIRRDDDDRDTVD</sequence>
<comment type="caution">
    <text evidence="4">The sequence shown here is derived from an EMBL/GenBank/DDBJ whole genome shotgun (WGS) entry which is preliminary data.</text>
</comment>
<gene>
    <name evidence="4" type="ORF">C486_13287</name>
</gene>
<keyword evidence="2" id="KW-0812">Transmembrane</keyword>